<dbReference type="STRING" id="1364.LP2241_20515"/>
<dbReference type="Proteomes" id="UP000033166">
    <property type="component" value="Chromosome I"/>
</dbReference>
<reference evidence="2" key="1">
    <citation type="submission" date="2015-01" db="EMBL/GenBank/DDBJ databases">
        <authorList>
            <person name="Andreevskaya M."/>
        </authorList>
    </citation>
    <scope>NUCLEOTIDE SEQUENCE [LARGE SCALE GENOMIC DNA]</scope>
    <source>
        <strain evidence="2">MKFS47</strain>
    </source>
</reference>
<gene>
    <name evidence="1" type="ORF">LACPI_0952</name>
</gene>
<dbReference type="EMBL" id="LN774769">
    <property type="protein sequence ID" value="CEN28152.1"/>
    <property type="molecule type" value="Genomic_DNA"/>
</dbReference>
<proteinExistence type="predicted"/>
<name>A0A0D6DWQ0_9LACT</name>
<dbReference type="RefSeq" id="WP_047915334.1">
    <property type="nucleotide sequence ID" value="NZ_LN774769.1"/>
</dbReference>
<dbReference type="Pfam" id="PF16157">
    <property type="entry name" value="DUF4865"/>
    <property type="match status" value="1"/>
</dbReference>
<evidence type="ECO:0000313" key="2">
    <source>
        <dbReference type="Proteomes" id="UP000033166"/>
    </source>
</evidence>
<protein>
    <recommendedName>
        <fullName evidence="3">Petrobactin biosynthesis protein AsbA</fullName>
    </recommendedName>
</protein>
<dbReference type="KEGG" id="lpk:LACPI_0952"/>
<accession>A0A0D6DWQ0</accession>
<dbReference type="AlphaFoldDB" id="A0A0D6DWQ0"/>
<evidence type="ECO:0008006" key="3">
    <source>
        <dbReference type="Google" id="ProtNLM"/>
    </source>
</evidence>
<dbReference type="InterPro" id="IPR032349">
    <property type="entry name" value="DUF4865"/>
</dbReference>
<evidence type="ECO:0000313" key="1">
    <source>
        <dbReference type="EMBL" id="CEN28152.1"/>
    </source>
</evidence>
<sequence length="172" mass="20288">MQAMRYDISLPTDYDMTIIRDRVKNTGHLMSGFQDLYVKIFMISEKSQGALSNSYSPLYVWKNTDGMSKFIFDGYFDNILTSFGWQHIEIGITTTVTLTDDFMSSRYVTEEVQDIRETNSLKQVDCQDKLGDEETGKLVIYNPDKWKKVIYRFYKEKTQTQHRCFEILYIAR</sequence>
<dbReference type="HOGENOM" id="CLU_087283_0_0_9"/>
<organism evidence="1 2">
    <name type="scientific">Pseudolactococcus piscium MKFS47</name>
    <dbReference type="NCBI Taxonomy" id="297352"/>
    <lineage>
        <taxon>Bacteria</taxon>
        <taxon>Bacillati</taxon>
        <taxon>Bacillota</taxon>
        <taxon>Bacilli</taxon>
        <taxon>Lactobacillales</taxon>
        <taxon>Streptococcaceae</taxon>
        <taxon>Pseudolactococcus</taxon>
    </lineage>
</organism>